<accession>A0A1V3JQ46</accession>
<gene>
    <name evidence="1" type="ORF">BKL49_05220</name>
</gene>
<organism evidence="1 2">
    <name type="scientific">Rodentibacter myodis</name>
    <dbReference type="NCBI Taxonomy" id="1907939"/>
    <lineage>
        <taxon>Bacteria</taxon>
        <taxon>Pseudomonadati</taxon>
        <taxon>Pseudomonadota</taxon>
        <taxon>Gammaproteobacteria</taxon>
        <taxon>Pasteurellales</taxon>
        <taxon>Pasteurellaceae</taxon>
        <taxon>Rodentibacter</taxon>
    </lineage>
</organism>
<dbReference type="AlphaFoldDB" id="A0A1V3JQ46"/>
<dbReference type="EMBL" id="MLHQ01000011">
    <property type="protein sequence ID" value="OOF58942.1"/>
    <property type="molecule type" value="Genomic_DNA"/>
</dbReference>
<name>A0A1V3JQ46_9PAST</name>
<comment type="caution">
    <text evidence="1">The sequence shown here is derived from an EMBL/GenBank/DDBJ whole genome shotgun (WGS) entry which is preliminary data.</text>
</comment>
<proteinExistence type="predicted"/>
<dbReference type="OrthoDB" id="9856116at2"/>
<sequence length="79" mass="9244">MAFFSKEHNGDALLYHSKEKLFRGYKSIKIVEIQSAPKPGVDIFVVKVKYPKLGEKNDIFWQKQRADYFEGEITLEGKY</sequence>
<evidence type="ECO:0000313" key="1">
    <source>
        <dbReference type="EMBL" id="OOF58942.1"/>
    </source>
</evidence>
<protein>
    <submittedName>
        <fullName evidence="1">Uncharacterized protein</fullName>
    </submittedName>
</protein>
<dbReference type="Proteomes" id="UP000188602">
    <property type="component" value="Unassembled WGS sequence"/>
</dbReference>
<dbReference type="STRING" id="1907939.BKL49_05220"/>
<reference evidence="1 2" key="1">
    <citation type="submission" date="2016-10" db="EMBL/GenBank/DDBJ databases">
        <title>Rodentibacter gen. nov. and new species.</title>
        <authorList>
            <person name="Christensen H."/>
        </authorList>
    </citation>
    <scope>NUCLEOTIDE SEQUENCE [LARGE SCALE GENOMIC DNA]</scope>
    <source>
        <strain evidence="1 2">Ac151</strain>
    </source>
</reference>
<dbReference type="RefSeq" id="WP_077423569.1">
    <property type="nucleotide sequence ID" value="NZ_MLHQ01000011.1"/>
</dbReference>
<evidence type="ECO:0000313" key="2">
    <source>
        <dbReference type="Proteomes" id="UP000188602"/>
    </source>
</evidence>
<keyword evidence="2" id="KW-1185">Reference proteome</keyword>